<organism evidence="1 2">
    <name type="scientific">Araneus ventricosus</name>
    <name type="common">Orbweaver spider</name>
    <name type="synonym">Epeira ventricosa</name>
    <dbReference type="NCBI Taxonomy" id="182803"/>
    <lineage>
        <taxon>Eukaryota</taxon>
        <taxon>Metazoa</taxon>
        <taxon>Ecdysozoa</taxon>
        <taxon>Arthropoda</taxon>
        <taxon>Chelicerata</taxon>
        <taxon>Arachnida</taxon>
        <taxon>Araneae</taxon>
        <taxon>Araneomorphae</taxon>
        <taxon>Entelegynae</taxon>
        <taxon>Araneoidea</taxon>
        <taxon>Araneidae</taxon>
        <taxon>Araneus</taxon>
    </lineage>
</organism>
<evidence type="ECO:0000313" key="2">
    <source>
        <dbReference type="Proteomes" id="UP000499080"/>
    </source>
</evidence>
<dbReference type="Proteomes" id="UP000499080">
    <property type="component" value="Unassembled WGS sequence"/>
</dbReference>
<dbReference type="AlphaFoldDB" id="A0A4Y2DEF3"/>
<reference evidence="1 2" key="1">
    <citation type="journal article" date="2019" name="Sci. Rep.">
        <title>Orb-weaving spider Araneus ventricosus genome elucidates the spidroin gene catalogue.</title>
        <authorList>
            <person name="Kono N."/>
            <person name="Nakamura H."/>
            <person name="Ohtoshi R."/>
            <person name="Moran D.A.P."/>
            <person name="Shinohara A."/>
            <person name="Yoshida Y."/>
            <person name="Fujiwara M."/>
            <person name="Mori M."/>
            <person name="Tomita M."/>
            <person name="Arakawa K."/>
        </authorList>
    </citation>
    <scope>NUCLEOTIDE SEQUENCE [LARGE SCALE GENOMIC DNA]</scope>
</reference>
<comment type="caution">
    <text evidence="1">The sequence shown here is derived from an EMBL/GenBank/DDBJ whole genome shotgun (WGS) entry which is preliminary data.</text>
</comment>
<gene>
    <name evidence="1" type="ORF">AVEN_39088_1</name>
</gene>
<dbReference type="EMBL" id="BGPR01000356">
    <property type="protein sequence ID" value="GBM15172.1"/>
    <property type="molecule type" value="Genomic_DNA"/>
</dbReference>
<evidence type="ECO:0000313" key="1">
    <source>
        <dbReference type="EMBL" id="GBM15172.1"/>
    </source>
</evidence>
<keyword evidence="2" id="KW-1185">Reference proteome</keyword>
<name>A0A4Y2DEF3_ARAVE</name>
<protein>
    <submittedName>
        <fullName evidence="1">Uncharacterized protein</fullName>
    </submittedName>
</protein>
<sequence length="85" mass="9630">MNSNHGDHFGDFDDNTKFPENARIMILSLVGAEISRTFERNPCDVTSCRKGIKYRELIESVVFGALTAVEAGKLIHIEGYWKCCY</sequence>
<proteinExistence type="predicted"/>
<accession>A0A4Y2DEF3</accession>